<reference evidence="4" key="1">
    <citation type="journal article" date="2019" name="Plant J.">
        <title>Chlorella vulgaris genome assembly and annotation reveals the molecular basis for metabolic acclimation to high light conditions.</title>
        <authorList>
            <person name="Cecchin M."/>
            <person name="Marcolungo L."/>
            <person name="Rossato M."/>
            <person name="Girolomoni L."/>
            <person name="Cosentino E."/>
            <person name="Cuine S."/>
            <person name="Li-Beisson Y."/>
            <person name="Delledonne M."/>
            <person name="Ballottari M."/>
        </authorList>
    </citation>
    <scope>NUCLEOTIDE SEQUENCE</scope>
    <source>
        <strain evidence="4">211/11P</strain>
    </source>
</reference>
<dbReference type="PROSITE" id="PS50297">
    <property type="entry name" value="ANK_REP_REGION"/>
    <property type="match status" value="2"/>
</dbReference>
<dbReference type="Proteomes" id="UP001055712">
    <property type="component" value="Unassembled WGS sequence"/>
</dbReference>
<dbReference type="Pfam" id="PF12796">
    <property type="entry name" value="Ank_2"/>
    <property type="match status" value="1"/>
</dbReference>
<sequence>MSPVALAAKPPAAACRQAAAIRGRDARRPVPSRPLQVARAAADDDKVAAVQQALEQAKANPETADKLKLMEEAMANPAMQAQLGGMMEVMQNPAFMARMADLKEDPELKPIFEEIKGGGMPALMKYMNDPEFLGKIGAKMGDVAPAGVPTTAAAAAAAPPQEVNNILDAAKYGDLEAIEDYMAIGKGDLKDGEGRTALHYAVAYDQAPAVQALLSSGFDSNATEKDGNTALHYAAGYGRKECVGMLLAAGADVGVKNGKGQTAVDVVKGEPRNPLNQDTTLLAVLDGTAEPATINQ</sequence>
<organism evidence="4 5">
    <name type="scientific">Chlorella vulgaris</name>
    <name type="common">Green alga</name>
    <dbReference type="NCBI Taxonomy" id="3077"/>
    <lineage>
        <taxon>Eukaryota</taxon>
        <taxon>Viridiplantae</taxon>
        <taxon>Chlorophyta</taxon>
        <taxon>core chlorophytes</taxon>
        <taxon>Trebouxiophyceae</taxon>
        <taxon>Chlorellales</taxon>
        <taxon>Chlorellaceae</taxon>
        <taxon>Chlorella clade</taxon>
        <taxon>Chlorella</taxon>
    </lineage>
</organism>
<evidence type="ECO:0000256" key="1">
    <source>
        <dbReference type="ARBA" id="ARBA00022737"/>
    </source>
</evidence>
<evidence type="ECO:0000313" key="4">
    <source>
        <dbReference type="EMBL" id="KAI3437890.1"/>
    </source>
</evidence>
<dbReference type="SUPFAM" id="SSF48403">
    <property type="entry name" value="Ankyrin repeat"/>
    <property type="match status" value="1"/>
</dbReference>
<accession>A0A9D4Z1J1</accession>
<protein>
    <recommendedName>
        <fullName evidence="6">STI1/HOP DP domain-containing protein</fullName>
    </recommendedName>
</protein>
<dbReference type="GO" id="GO:0004842">
    <property type="term" value="F:ubiquitin-protein transferase activity"/>
    <property type="evidence" value="ECO:0007669"/>
    <property type="project" value="TreeGrafter"/>
</dbReference>
<dbReference type="PANTHER" id="PTHR24171">
    <property type="entry name" value="ANKYRIN REPEAT DOMAIN-CONTAINING PROTEIN 39-RELATED"/>
    <property type="match status" value="1"/>
</dbReference>
<dbReference type="InterPro" id="IPR036770">
    <property type="entry name" value="Ankyrin_rpt-contain_sf"/>
</dbReference>
<keyword evidence="2 3" id="KW-0040">ANK repeat</keyword>
<dbReference type="AlphaFoldDB" id="A0A9D4Z1J1"/>
<evidence type="ECO:0000256" key="2">
    <source>
        <dbReference type="ARBA" id="ARBA00023043"/>
    </source>
</evidence>
<keyword evidence="1" id="KW-0677">Repeat</keyword>
<keyword evidence="5" id="KW-1185">Reference proteome</keyword>
<dbReference type="OrthoDB" id="341259at2759"/>
<dbReference type="InterPro" id="IPR002110">
    <property type="entry name" value="Ankyrin_rpt"/>
</dbReference>
<dbReference type="GO" id="GO:0085020">
    <property type="term" value="P:protein K6-linked ubiquitination"/>
    <property type="evidence" value="ECO:0007669"/>
    <property type="project" value="TreeGrafter"/>
</dbReference>
<proteinExistence type="predicted"/>
<dbReference type="PANTHER" id="PTHR24171:SF8">
    <property type="entry name" value="BRCA1-ASSOCIATED RING DOMAIN PROTEIN 1"/>
    <property type="match status" value="1"/>
</dbReference>
<gene>
    <name evidence="4" type="ORF">D9Q98_000335</name>
</gene>
<reference evidence="4" key="2">
    <citation type="submission" date="2020-11" db="EMBL/GenBank/DDBJ databases">
        <authorList>
            <person name="Cecchin M."/>
            <person name="Marcolungo L."/>
            <person name="Rossato M."/>
            <person name="Girolomoni L."/>
            <person name="Cosentino E."/>
            <person name="Cuine S."/>
            <person name="Li-Beisson Y."/>
            <person name="Delledonne M."/>
            <person name="Ballottari M."/>
        </authorList>
    </citation>
    <scope>NUCLEOTIDE SEQUENCE</scope>
    <source>
        <strain evidence="4">211/11P</strain>
        <tissue evidence="4">Whole cell</tissue>
    </source>
</reference>
<feature type="repeat" description="ANK" evidence="3">
    <location>
        <begin position="226"/>
        <end position="258"/>
    </location>
</feature>
<evidence type="ECO:0000256" key="3">
    <source>
        <dbReference type="PROSITE-ProRule" id="PRU00023"/>
    </source>
</evidence>
<dbReference type="EMBL" id="SIDB01000001">
    <property type="protein sequence ID" value="KAI3437890.1"/>
    <property type="molecule type" value="Genomic_DNA"/>
</dbReference>
<name>A0A9D4Z1J1_CHLVU</name>
<evidence type="ECO:0000313" key="5">
    <source>
        <dbReference type="Proteomes" id="UP001055712"/>
    </source>
</evidence>
<evidence type="ECO:0008006" key="6">
    <source>
        <dbReference type="Google" id="ProtNLM"/>
    </source>
</evidence>
<dbReference type="PROSITE" id="PS50088">
    <property type="entry name" value="ANK_REPEAT"/>
    <property type="match status" value="2"/>
</dbReference>
<dbReference type="Gene3D" id="1.25.40.20">
    <property type="entry name" value="Ankyrin repeat-containing domain"/>
    <property type="match status" value="2"/>
</dbReference>
<comment type="caution">
    <text evidence="4">The sequence shown here is derived from an EMBL/GenBank/DDBJ whole genome shotgun (WGS) entry which is preliminary data.</text>
</comment>
<feature type="repeat" description="ANK" evidence="3">
    <location>
        <begin position="193"/>
        <end position="225"/>
    </location>
</feature>
<dbReference type="SMART" id="SM00248">
    <property type="entry name" value="ANK"/>
    <property type="match status" value="2"/>
</dbReference>